<evidence type="ECO:0000313" key="1">
    <source>
        <dbReference type="EMBL" id="MEQ2241842.1"/>
    </source>
</evidence>
<evidence type="ECO:0000313" key="2">
    <source>
        <dbReference type="Proteomes" id="UP001482620"/>
    </source>
</evidence>
<name>A0ABV0UB97_9TELE</name>
<gene>
    <name evidence="1" type="ORF">ILYODFUR_029518</name>
</gene>
<dbReference type="Proteomes" id="UP001482620">
    <property type="component" value="Unassembled WGS sequence"/>
</dbReference>
<comment type="caution">
    <text evidence="1">The sequence shown here is derived from an EMBL/GenBank/DDBJ whole genome shotgun (WGS) entry which is preliminary data.</text>
</comment>
<dbReference type="EMBL" id="JAHRIQ010062135">
    <property type="protein sequence ID" value="MEQ2241842.1"/>
    <property type="molecule type" value="Genomic_DNA"/>
</dbReference>
<proteinExistence type="predicted"/>
<accession>A0ABV0UB97</accession>
<reference evidence="1 2" key="1">
    <citation type="submission" date="2021-06" db="EMBL/GenBank/DDBJ databases">
        <authorList>
            <person name="Palmer J.M."/>
        </authorList>
    </citation>
    <scope>NUCLEOTIDE SEQUENCE [LARGE SCALE GENOMIC DNA]</scope>
    <source>
        <strain evidence="2">if_2019</strain>
        <tissue evidence="1">Muscle</tissue>
    </source>
</reference>
<sequence length="111" mass="12448">MVTGSLLSVSMERGPGSVTGFSAINNDLVVCAAQECCNVWEYSTQSCREKKGEVGRKDSVCNRRTSLSPEYRAGQIHLVNCIKHLLKENNFWLRELAVREGLQRKMQACLI</sequence>
<organism evidence="1 2">
    <name type="scientific">Ilyodon furcidens</name>
    <name type="common">goldbreast splitfin</name>
    <dbReference type="NCBI Taxonomy" id="33524"/>
    <lineage>
        <taxon>Eukaryota</taxon>
        <taxon>Metazoa</taxon>
        <taxon>Chordata</taxon>
        <taxon>Craniata</taxon>
        <taxon>Vertebrata</taxon>
        <taxon>Euteleostomi</taxon>
        <taxon>Actinopterygii</taxon>
        <taxon>Neopterygii</taxon>
        <taxon>Teleostei</taxon>
        <taxon>Neoteleostei</taxon>
        <taxon>Acanthomorphata</taxon>
        <taxon>Ovalentaria</taxon>
        <taxon>Atherinomorphae</taxon>
        <taxon>Cyprinodontiformes</taxon>
        <taxon>Goodeidae</taxon>
        <taxon>Ilyodon</taxon>
    </lineage>
</organism>
<keyword evidence="2" id="KW-1185">Reference proteome</keyword>
<protein>
    <submittedName>
        <fullName evidence="1">Uncharacterized protein</fullName>
    </submittedName>
</protein>